<dbReference type="EMBL" id="AZHB01000020">
    <property type="protein sequence ID" value="OAA57182.1"/>
    <property type="molecule type" value="Genomic_DNA"/>
</dbReference>
<comment type="caution">
    <text evidence="5">The sequence shown here is derived from an EMBL/GenBank/DDBJ whole genome shotgun (WGS) entry which is preliminary data.</text>
</comment>
<dbReference type="CDD" id="cd04479">
    <property type="entry name" value="RPA3"/>
    <property type="match status" value="1"/>
</dbReference>
<evidence type="ECO:0000313" key="6">
    <source>
        <dbReference type="Proteomes" id="UP000076744"/>
    </source>
</evidence>
<dbReference type="Proteomes" id="UP000076744">
    <property type="component" value="Unassembled WGS sequence"/>
</dbReference>
<evidence type="ECO:0000256" key="2">
    <source>
        <dbReference type="ARBA" id="ARBA00009761"/>
    </source>
</evidence>
<evidence type="ECO:0000256" key="3">
    <source>
        <dbReference type="ARBA" id="ARBA00023242"/>
    </source>
</evidence>
<feature type="region of interest" description="Disordered" evidence="4">
    <location>
        <begin position="103"/>
        <end position="139"/>
    </location>
</feature>
<sequence>MSEHIAAPRITAASLDTFVNKHVSIVGKVTQLRGDQATIDADGAVTVLLNREAHLTNGNAALFIGKVNPDLSIKALSSRDVGTGVATVVAPFWTQDSFSTAATDYDDHNDDDDDHDDDDDGGVWSQPPSPSWEVDVNSTASPWIPSAQPVFYPFSLPASGIRPLTPPSPVKRHTDFDDDSWASDLDFDSEVQDMLNNAWQRVSGMTM</sequence>
<dbReference type="GO" id="GO:0003677">
    <property type="term" value="F:DNA binding"/>
    <property type="evidence" value="ECO:0007669"/>
    <property type="project" value="InterPro"/>
</dbReference>
<keyword evidence="3" id="KW-0539">Nucleus</keyword>
<dbReference type="InterPro" id="IPR013970">
    <property type="entry name" value="Rfa2"/>
</dbReference>
<dbReference type="AlphaFoldDB" id="A0A167Q0N8"/>
<keyword evidence="6" id="KW-1185">Reference proteome</keyword>
<evidence type="ECO:0000256" key="1">
    <source>
        <dbReference type="ARBA" id="ARBA00004123"/>
    </source>
</evidence>
<evidence type="ECO:0000313" key="5">
    <source>
        <dbReference type="EMBL" id="OAA57182.1"/>
    </source>
</evidence>
<accession>A0A167Q0N8</accession>
<dbReference type="GO" id="GO:0006310">
    <property type="term" value="P:DNA recombination"/>
    <property type="evidence" value="ECO:0007669"/>
    <property type="project" value="InterPro"/>
</dbReference>
<dbReference type="Gene3D" id="2.40.50.140">
    <property type="entry name" value="Nucleic acid-binding proteins"/>
    <property type="match status" value="1"/>
</dbReference>
<dbReference type="GeneID" id="30023395"/>
<dbReference type="OrthoDB" id="188186at2759"/>
<organism evidence="5 6">
    <name type="scientific">Cordyceps fumosorosea (strain ARSEF 2679)</name>
    <name type="common">Isaria fumosorosea</name>
    <dbReference type="NCBI Taxonomy" id="1081104"/>
    <lineage>
        <taxon>Eukaryota</taxon>
        <taxon>Fungi</taxon>
        <taxon>Dikarya</taxon>
        <taxon>Ascomycota</taxon>
        <taxon>Pezizomycotina</taxon>
        <taxon>Sordariomycetes</taxon>
        <taxon>Hypocreomycetidae</taxon>
        <taxon>Hypocreales</taxon>
        <taxon>Cordycipitaceae</taxon>
        <taxon>Cordyceps</taxon>
    </lineage>
</organism>
<name>A0A167Q0N8_CORFA</name>
<dbReference type="GO" id="GO:0031981">
    <property type="term" value="C:nuclear lumen"/>
    <property type="evidence" value="ECO:0007669"/>
    <property type="project" value="UniProtKB-ARBA"/>
</dbReference>
<dbReference type="GO" id="GO:0006260">
    <property type="term" value="P:DNA replication"/>
    <property type="evidence" value="ECO:0007669"/>
    <property type="project" value="InterPro"/>
</dbReference>
<gene>
    <name evidence="5" type="ORF">ISF_07103</name>
</gene>
<dbReference type="InterPro" id="IPR012340">
    <property type="entry name" value="NA-bd_OB-fold"/>
</dbReference>
<dbReference type="RefSeq" id="XP_018701984.1">
    <property type="nucleotide sequence ID" value="XM_018850707.1"/>
</dbReference>
<comment type="similarity">
    <text evidence="2">Belongs to the replication factor A protein 3 family.</text>
</comment>
<feature type="compositionally biased region" description="Acidic residues" evidence="4">
    <location>
        <begin position="107"/>
        <end position="121"/>
    </location>
</feature>
<dbReference type="Pfam" id="PF08661">
    <property type="entry name" value="Rep_fac-A_3"/>
    <property type="match status" value="1"/>
</dbReference>
<reference evidence="5 6" key="1">
    <citation type="journal article" date="2016" name="Genome Biol. Evol.">
        <title>Divergent and convergent evolution of fungal pathogenicity.</title>
        <authorList>
            <person name="Shang Y."/>
            <person name="Xiao G."/>
            <person name="Zheng P."/>
            <person name="Cen K."/>
            <person name="Zhan S."/>
            <person name="Wang C."/>
        </authorList>
    </citation>
    <scope>NUCLEOTIDE SEQUENCE [LARGE SCALE GENOMIC DNA]</scope>
    <source>
        <strain evidence="5 6">ARSEF 2679</strain>
    </source>
</reference>
<protein>
    <submittedName>
        <fullName evidence="5">DNA replication factor A subunit Ssb3</fullName>
    </submittedName>
</protein>
<proteinExistence type="inferred from homology"/>
<dbReference type="GO" id="GO:0006281">
    <property type="term" value="P:DNA repair"/>
    <property type="evidence" value="ECO:0007669"/>
    <property type="project" value="InterPro"/>
</dbReference>
<dbReference type="SUPFAM" id="SSF50249">
    <property type="entry name" value="Nucleic acid-binding proteins"/>
    <property type="match status" value="1"/>
</dbReference>
<evidence type="ECO:0000256" key="4">
    <source>
        <dbReference type="SAM" id="MobiDB-lite"/>
    </source>
</evidence>
<comment type="subcellular location">
    <subcellularLocation>
        <location evidence="1">Nucleus</location>
    </subcellularLocation>
</comment>
<dbReference type="STRING" id="1081104.A0A167Q0N8"/>